<gene>
    <name evidence="3" type="primary">LOC113792666</name>
</gene>
<organism evidence="2 3">
    <name type="scientific">Dermatophagoides pteronyssinus</name>
    <name type="common">European house dust mite</name>
    <dbReference type="NCBI Taxonomy" id="6956"/>
    <lineage>
        <taxon>Eukaryota</taxon>
        <taxon>Metazoa</taxon>
        <taxon>Ecdysozoa</taxon>
        <taxon>Arthropoda</taxon>
        <taxon>Chelicerata</taxon>
        <taxon>Arachnida</taxon>
        <taxon>Acari</taxon>
        <taxon>Acariformes</taxon>
        <taxon>Sarcoptiformes</taxon>
        <taxon>Astigmata</taxon>
        <taxon>Psoroptidia</taxon>
        <taxon>Analgoidea</taxon>
        <taxon>Pyroglyphidae</taxon>
        <taxon>Dermatophagoidinae</taxon>
        <taxon>Dermatophagoides</taxon>
    </lineage>
</organism>
<evidence type="ECO:0000313" key="2">
    <source>
        <dbReference type="Proteomes" id="UP000515146"/>
    </source>
</evidence>
<protein>
    <submittedName>
        <fullName evidence="3">Uncharacterized protein LOC113792666</fullName>
    </submittedName>
</protein>
<feature type="non-terminal residue" evidence="3">
    <location>
        <position position="1"/>
    </location>
</feature>
<keyword evidence="1" id="KW-0472">Membrane</keyword>
<evidence type="ECO:0000256" key="1">
    <source>
        <dbReference type="SAM" id="Phobius"/>
    </source>
</evidence>
<keyword evidence="2" id="KW-1185">Reference proteome</keyword>
<name>A0A6P6XZV1_DERPT</name>
<accession>A0A6P6XZV1</accession>
<reference evidence="3" key="1">
    <citation type="submission" date="2025-08" db="UniProtKB">
        <authorList>
            <consortium name="RefSeq"/>
        </authorList>
    </citation>
    <scope>IDENTIFICATION</scope>
    <source>
        <strain evidence="3">Airmid</strain>
    </source>
</reference>
<feature type="transmembrane region" description="Helical" evidence="1">
    <location>
        <begin position="18"/>
        <end position="44"/>
    </location>
</feature>
<dbReference type="OMA" id="ATIYVMM"/>
<dbReference type="AlphaFoldDB" id="A0A6P6XZV1"/>
<dbReference type="Proteomes" id="UP000515146">
    <property type="component" value="Unplaced"/>
</dbReference>
<dbReference type="KEGG" id="dpte:113792666"/>
<proteinExistence type="predicted"/>
<feature type="transmembrane region" description="Helical" evidence="1">
    <location>
        <begin position="123"/>
        <end position="148"/>
    </location>
</feature>
<dbReference type="OrthoDB" id="6489438at2759"/>
<keyword evidence="1" id="KW-0812">Transmembrane</keyword>
<evidence type="ECO:0000313" key="3">
    <source>
        <dbReference type="RefSeq" id="XP_027198381.1"/>
    </source>
</evidence>
<keyword evidence="1" id="KW-1133">Transmembrane helix</keyword>
<sequence length="192" mass="22492">IVLYPIVTDIYYPVRSHVWYYMIILTILPMIAVQGASYIISIVFGRNPLNLYISIPCVMLISIISILTPHSLSHFAFKLITTFNLFRYQSEAMLFLVYGFGRCGHREIQVVLYRIGLIHDERYYYVIIMTAVNAILFQSIAILLFCLYNNPFQDRRKRVKRIEYLNQRQLPSKVIIPGLTCSNDFVIRKIQV</sequence>
<dbReference type="RefSeq" id="XP_027198381.1">
    <property type="nucleotide sequence ID" value="XM_027342580.1"/>
</dbReference>
<dbReference type="InParanoid" id="A0A6P6XZV1"/>
<feature type="transmembrane region" description="Helical" evidence="1">
    <location>
        <begin position="51"/>
        <end position="72"/>
    </location>
</feature>